<accession>A0AAD7RJZ2</accession>
<name>A0AAD7RJZ2_9TELE</name>
<comment type="caution">
    <text evidence="1">The sequence shown here is derived from an EMBL/GenBank/DDBJ whole genome shotgun (WGS) entry which is preliminary data.</text>
</comment>
<sequence>MWQLEKVLRAMHILFHNVPARREDFTALTKSTTFPLPFCGHRWIENLPAAERAVVVWPSLTIYLDAVRTKKLPNPGTASFDTLEASAKDPLIMAKQFYMAVTRTFIPFLTRYQTDEPMIPLMLS</sequence>
<dbReference type="Proteomes" id="UP001221898">
    <property type="component" value="Unassembled WGS sequence"/>
</dbReference>
<keyword evidence="2" id="KW-1185">Reference proteome</keyword>
<proteinExistence type="predicted"/>
<reference evidence="1" key="1">
    <citation type="journal article" date="2023" name="Science">
        <title>Genome structures resolve the early diversification of teleost fishes.</title>
        <authorList>
            <person name="Parey E."/>
            <person name="Louis A."/>
            <person name="Montfort J."/>
            <person name="Bouchez O."/>
            <person name="Roques C."/>
            <person name="Iampietro C."/>
            <person name="Lluch J."/>
            <person name="Castinel A."/>
            <person name="Donnadieu C."/>
            <person name="Desvignes T."/>
            <person name="Floi Bucao C."/>
            <person name="Jouanno E."/>
            <person name="Wen M."/>
            <person name="Mejri S."/>
            <person name="Dirks R."/>
            <person name="Jansen H."/>
            <person name="Henkel C."/>
            <person name="Chen W.J."/>
            <person name="Zahm M."/>
            <person name="Cabau C."/>
            <person name="Klopp C."/>
            <person name="Thompson A.W."/>
            <person name="Robinson-Rechavi M."/>
            <person name="Braasch I."/>
            <person name="Lecointre G."/>
            <person name="Bobe J."/>
            <person name="Postlethwait J.H."/>
            <person name="Berthelot C."/>
            <person name="Roest Crollius H."/>
            <person name="Guiguen Y."/>
        </authorList>
    </citation>
    <scope>NUCLEOTIDE SEQUENCE</scope>
    <source>
        <strain evidence="1">NC1722</strain>
    </source>
</reference>
<gene>
    <name evidence="1" type="ORF">AAFF_G00185760</name>
</gene>
<evidence type="ECO:0000313" key="1">
    <source>
        <dbReference type="EMBL" id="KAJ8385480.1"/>
    </source>
</evidence>
<dbReference type="AlphaFoldDB" id="A0AAD7RJZ2"/>
<protein>
    <submittedName>
        <fullName evidence="1">Uncharacterized protein</fullName>
    </submittedName>
</protein>
<organism evidence="1 2">
    <name type="scientific">Aldrovandia affinis</name>
    <dbReference type="NCBI Taxonomy" id="143900"/>
    <lineage>
        <taxon>Eukaryota</taxon>
        <taxon>Metazoa</taxon>
        <taxon>Chordata</taxon>
        <taxon>Craniata</taxon>
        <taxon>Vertebrata</taxon>
        <taxon>Euteleostomi</taxon>
        <taxon>Actinopterygii</taxon>
        <taxon>Neopterygii</taxon>
        <taxon>Teleostei</taxon>
        <taxon>Notacanthiformes</taxon>
        <taxon>Halosauridae</taxon>
        <taxon>Aldrovandia</taxon>
    </lineage>
</organism>
<dbReference type="EMBL" id="JAINUG010000249">
    <property type="protein sequence ID" value="KAJ8385480.1"/>
    <property type="molecule type" value="Genomic_DNA"/>
</dbReference>
<evidence type="ECO:0000313" key="2">
    <source>
        <dbReference type="Proteomes" id="UP001221898"/>
    </source>
</evidence>